<dbReference type="Gene3D" id="2.40.10.350">
    <property type="entry name" value="Rod shape-determining protein MreC, domain 2"/>
    <property type="match status" value="1"/>
</dbReference>
<evidence type="ECO:0000313" key="7">
    <source>
        <dbReference type="EMBL" id="PQJ82854.1"/>
    </source>
</evidence>
<keyword evidence="5" id="KW-0812">Transmembrane</keyword>
<evidence type="ECO:0000256" key="4">
    <source>
        <dbReference type="ARBA" id="ARBA00032089"/>
    </source>
</evidence>
<organism evidence="7 8">
    <name type="scientific">Polaribacter glomeratus</name>
    <dbReference type="NCBI Taxonomy" id="102"/>
    <lineage>
        <taxon>Bacteria</taxon>
        <taxon>Pseudomonadati</taxon>
        <taxon>Bacteroidota</taxon>
        <taxon>Flavobacteriia</taxon>
        <taxon>Flavobacteriales</taxon>
        <taxon>Flavobacteriaceae</taxon>
    </lineage>
</organism>
<dbReference type="RefSeq" id="WP_105021400.1">
    <property type="nucleotide sequence ID" value="NZ_MSCM01000001.1"/>
</dbReference>
<dbReference type="Gene3D" id="2.40.10.340">
    <property type="entry name" value="Rod shape-determining protein MreC, domain 1"/>
    <property type="match status" value="1"/>
</dbReference>
<keyword evidence="8" id="KW-1185">Reference proteome</keyword>
<dbReference type="PANTHER" id="PTHR34138">
    <property type="entry name" value="CELL SHAPE-DETERMINING PROTEIN MREC"/>
    <property type="match status" value="1"/>
</dbReference>
<dbReference type="NCBIfam" id="NF010532">
    <property type="entry name" value="PRK13922.9-3"/>
    <property type="match status" value="1"/>
</dbReference>
<dbReference type="Proteomes" id="UP000239068">
    <property type="component" value="Unassembled WGS sequence"/>
</dbReference>
<evidence type="ECO:0000259" key="6">
    <source>
        <dbReference type="Pfam" id="PF04085"/>
    </source>
</evidence>
<dbReference type="AlphaFoldDB" id="A0A2S7WZ38"/>
<dbReference type="EMBL" id="MSCM01000001">
    <property type="protein sequence ID" value="PQJ82854.1"/>
    <property type="molecule type" value="Genomic_DNA"/>
</dbReference>
<evidence type="ECO:0000256" key="2">
    <source>
        <dbReference type="ARBA" id="ARBA00013855"/>
    </source>
</evidence>
<dbReference type="GO" id="GO:0005886">
    <property type="term" value="C:plasma membrane"/>
    <property type="evidence" value="ECO:0007669"/>
    <property type="project" value="TreeGrafter"/>
</dbReference>
<evidence type="ECO:0000256" key="1">
    <source>
        <dbReference type="ARBA" id="ARBA00009369"/>
    </source>
</evidence>
<dbReference type="InterPro" id="IPR042177">
    <property type="entry name" value="Cell/Rod_1"/>
</dbReference>
<keyword evidence="5" id="KW-1133">Transmembrane helix</keyword>
<evidence type="ECO:0000256" key="3">
    <source>
        <dbReference type="ARBA" id="ARBA00022960"/>
    </source>
</evidence>
<protein>
    <recommendedName>
        <fullName evidence="2">Cell shape-determining protein MreC</fullName>
    </recommendedName>
    <alternativeName>
        <fullName evidence="4">Cell shape protein MreC</fullName>
    </alternativeName>
</protein>
<dbReference type="GO" id="GO:0008360">
    <property type="term" value="P:regulation of cell shape"/>
    <property type="evidence" value="ECO:0007669"/>
    <property type="project" value="UniProtKB-KW"/>
</dbReference>
<evidence type="ECO:0000256" key="5">
    <source>
        <dbReference type="SAM" id="Phobius"/>
    </source>
</evidence>
<feature type="domain" description="Rod shape-determining protein MreC beta-barrel core" evidence="6">
    <location>
        <begin position="117"/>
        <end position="262"/>
    </location>
</feature>
<keyword evidence="5" id="KW-0472">Membrane</keyword>
<dbReference type="InterPro" id="IPR007221">
    <property type="entry name" value="MreC"/>
</dbReference>
<name>A0A2S7WZ38_9FLAO</name>
<dbReference type="Pfam" id="PF04085">
    <property type="entry name" value="MreC"/>
    <property type="match status" value="1"/>
</dbReference>
<gene>
    <name evidence="7" type="ORF">BTO16_09810</name>
</gene>
<feature type="transmembrane region" description="Helical" evidence="5">
    <location>
        <begin position="12"/>
        <end position="32"/>
    </location>
</feature>
<dbReference type="InterPro" id="IPR055342">
    <property type="entry name" value="MreC_beta-barrel_core"/>
</dbReference>
<reference evidence="7 8" key="1">
    <citation type="submission" date="2016-12" db="EMBL/GenBank/DDBJ databases">
        <title>Trade-off between light-utilization and light-protection in marine flavobacteria.</title>
        <authorList>
            <person name="Kumagai Y."/>
            <person name="Yoshizawa S."/>
            <person name="Kogure K."/>
            <person name="Iwasaki W."/>
        </authorList>
    </citation>
    <scope>NUCLEOTIDE SEQUENCE [LARGE SCALE GENOMIC DNA]</scope>
    <source>
        <strain evidence="7 8">ATCC 43844</strain>
    </source>
</reference>
<dbReference type="InterPro" id="IPR042175">
    <property type="entry name" value="Cell/Rod_MreC_2"/>
</dbReference>
<evidence type="ECO:0000313" key="8">
    <source>
        <dbReference type="Proteomes" id="UP000239068"/>
    </source>
</evidence>
<comment type="caution">
    <text evidence="7">The sequence shown here is derived from an EMBL/GenBank/DDBJ whole genome shotgun (WGS) entry which is preliminary data.</text>
</comment>
<proteinExistence type="inferred from homology"/>
<sequence>MQQLIYFFRKFKYFLFFLLLEFIALALTFNNLDFHKSKFVNSANTVTGGFYNKASSISEYWNLKSENSILADENTRLKNLLEKNILLNPKKDVIVIDTIVIDTSRYQQKYSYTTAKVIKNNYAKEFNFLTIDKGQKLGMEKEMAVINSRGIIGIIDNVSENYARVQSILNRNSKINARLKNSNYFGTLGWNGKNYNIVQLSDIPRQAPLKIGDTIETGGKSTIFPEGILIGTISEINKGNSADNKVNVTLFNDMSNLGFIYAIKSFNKEEINILEAQNE</sequence>
<comment type="similarity">
    <text evidence="1">Belongs to the MreC family.</text>
</comment>
<dbReference type="OrthoDB" id="9811827at2"/>
<accession>A0A2S7WZ38</accession>
<keyword evidence="3" id="KW-0133">Cell shape</keyword>
<dbReference type="PANTHER" id="PTHR34138:SF1">
    <property type="entry name" value="CELL SHAPE-DETERMINING PROTEIN MREC"/>
    <property type="match status" value="1"/>
</dbReference>